<dbReference type="InterPro" id="IPR006461">
    <property type="entry name" value="PLAC_motif_containing"/>
</dbReference>
<comment type="similarity">
    <text evidence="1">Belongs to the cornifelin family.</text>
</comment>
<keyword evidence="2" id="KW-0472">Membrane</keyword>
<reference evidence="3" key="1">
    <citation type="submission" date="2018-11" db="EMBL/GenBank/DDBJ databases">
        <authorList>
            <person name="Alioto T."/>
            <person name="Alioto T."/>
        </authorList>
    </citation>
    <scope>NUCLEOTIDE SEQUENCE</scope>
</reference>
<keyword evidence="2" id="KW-1133">Transmembrane helix</keyword>
<protein>
    <submittedName>
        <fullName evidence="3">Uncharacterized protein</fullName>
    </submittedName>
</protein>
<dbReference type="NCBIfam" id="TIGR01571">
    <property type="entry name" value="A_thal_Cys_rich"/>
    <property type="match status" value="1"/>
</dbReference>
<evidence type="ECO:0000313" key="4">
    <source>
        <dbReference type="Proteomes" id="UP000596742"/>
    </source>
</evidence>
<dbReference type="AlphaFoldDB" id="A0A8B6DRD0"/>
<evidence type="ECO:0000313" key="3">
    <source>
        <dbReference type="EMBL" id="VDI23072.1"/>
    </source>
</evidence>
<dbReference type="Pfam" id="PF04749">
    <property type="entry name" value="PLAC8"/>
    <property type="match status" value="1"/>
</dbReference>
<keyword evidence="4" id="KW-1185">Reference proteome</keyword>
<organism evidence="3 4">
    <name type="scientific">Mytilus galloprovincialis</name>
    <name type="common">Mediterranean mussel</name>
    <dbReference type="NCBI Taxonomy" id="29158"/>
    <lineage>
        <taxon>Eukaryota</taxon>
        <taxon>Metazoa</taxon>
        <taxon>Spiralia</taxon>
        <taxon>Lophotrochozoa</taxon>
        <taxon>Mollusca</taxon>
        <taxon>Bivalvia</taxon>
        <taxon>Autobranchia</taxon>
        <taxon>Pteriomorphia</taxon>
        <taxon>Mytilida</taxon>
        <taxon>Mytiloidea</taxon>
        <taxon>Mytilidae</taxon>
        <taxon>Mytilinae</taxon>
        <taxon>Mytilus</taxon>
    </lineage>
</organism>
<gene>
    <name evidence="3" type="ORF">MGAL_10B002026</name>
</gene>
<sequence>MGEWQHGLFGCFDDLKTSIIAYFVPCYVFGKNAERVGESCLMCALALFVPGLNFYAVTKIRGIIREKKGIEGSCFNDLLMWWCCGICALVQEAQEVGWDQEGQLMARE</sequence>
<accession>A0A8B6DRD0</accession>
<feature type="transmembrane region" description="Helical" evidence="2">
    <location>
        <begin position="36"/>
        <end position="58"/>
    </location>
</feature>
<dbReference type="PANTHER" id="PTHR15907">
    <property type="entry name" value="DUF614 FAMILY PROTEIN-RELATED"/>
    <property type="match status" value="1"/>
</dbReference>
<proteinExistence type="inferred from homology"/>
<dbReference type="OrthoDB" id="1045822at2759"/>
<evidence type="ECO:0000256" key="1">
    <source>
        <dbReference type="ARBA" id="ARBA00009024"/>
    </source>
</evidence>
<dbReference type="EMBL" id="UYJE01003879">
    <property type="protein sequence ID" value="VDI23072.1"/>
    <property type="molecule type" value="Genomic_DNA"/>
</dbReference>
<keyword evidence="2" id="KW-0812">Transmembrane</keyword>
<comment type="caution">
    <text evidence="3">The sequence shown here is derived from an EMBL/GenBank/DDBJ whole genome shotgun (WGS) entry which is preliminary data.</text>
</comment>
<evidence type="ECO:0000256" key="2">
    <source>
        <dbReference type="SAM" id="Phobius"/>
    </source>
</evidence>
<dbReference type="Proteomes" id="UP000596742">
    <property type="component" value="Unassembled WGS sequence"/>
</dbReference>
<name>A0A8B6DRD0_MYTGA</name>